<dbReference type="SUPFAM" id="SSF48452">
    <property type="entry name" value="TPR-like"/>
    <property type="match status" value="1"/>
</dbReference>
<dbReference type="AlphaFoldDB" id="A0A9P4Z1E3"/>
<evidence type="ECO:0000256" key="4">
    <source>
        <dbReference type="ARBA" id="ARBA00022786"/>
    </source>
</evidence>
<comment type="caution">
    <text evidence="8">The sequence shown here is derived from an EMBL/GenBank/DDBJ whole genome shotgun (WGS) entry which is preliminary data.</text>
</comment>
<dbReference type="PANTHER" id="PTHR46803">
    <property type="entry name" value="E3 UBIQUITIN-PROTEIN LIGASE CHIP"/>
    <property type="match status" value="1"/>
</dbReference>
<name>A0A9P4Z1E3_9HYPO</name>
<dbReference type="GeneID" id="55966888"/>
<gene>
    <name evidence="8" type="ORF">GMORB2_0658</name>
</gene>
<dbReference type="Gene3D" id="1.25.40.10">
    <property type="entry name" value="Tetratricopeptide repeat domain"/>
    <property type="match status" value="1"/>
</dbReference>
<organism evidence="8 9">
    <name type="scientific">Geosmithia morbida</name>
    <dbReference type="NCBI Taxonomy" id="1094350"/>
    <lineage>
        <taxon>Eukaryota</taxon>
        <taxon>Fungi</taxon>
        <taxon>Dikarya</taxon>
        <taxon>Ascomycota</taxon>
        <taxon>Pezizomycotina</taxon>
        <taxon>Sordariomycetes</taxon>
        <taxon>Hypocreomycetidae</taxon>
        <taxon>Hypocreales</taxon>
        <taxon>Bionectriaceae</taxon>
        <taxon>Geosmithia</taxon>
    </lineage>
</organism>
<evidence type="ECO:0000313" key="8">
    <source>
        <dbReference type="EMBL" id="KAF4126921.1"/>
    </source>
</evidence>
<dbReference type="GO" id="GO:0061630">
    <property type="term" value="F:ubiquitin protein ligase activity"/>
    <property type="evidence" value="ECO:0007669"/>
    <property type="project" value="UniProtKB-EC"/>
</dbReference>
<dbReference type="InterPro" id="IPR019734">
    <property type="entry name" value="TPR_rpt"/>
</dbReference>
<dbReference type="Proteomes" id="UP000749293">
    <property type="component" value="Unassembled WGS sequence"/>
</dbReference>
<protein>
    <submittedName>
        <fullName evidence="8">STIP1-like proteiny and U-box containing protein 1</fullName>
    </submittedName>
</protein>
<evidence type="ECO:0000259" key="7">
    <source>
        <dbReference type="Pfam" id="PF04564"/>
    </source>
</evidence>
<dbReference type="GO" id="GO:0071218">
    <property type="term" value="P:cellular response to misfolded protein"/>
    <property type="evidence" value="ECO:0007669"/>
    <property type="project" value="TreeGrafter"/>
</dbReference>
<keyword evidence="3" id="KW-0677">Repeat</keyword>
<dbReference type="GO" id="GO:0006515">
    <property type="term" value="P:protein quality control for misfolded or incompletely synthesized proteins"/>
    <property type="evidence" value="ECO:0007669"/>
    <property type="project" value="TreeGrafter"/>
</dbReference>
<keyword evidence="9" id="KW-1185">Reference proteome</keyword>
<reference evidence="8" key="1">
    <citation type="submission" date="2020-03" db="EMBL/GenBank/DDBJ databases">
        <title>Site-based positive gene gene selection in Geosmithia morbida across the United States reveals a broad range of putative effectors and factors for local host and environmental adapation.</title>
        <authorList>
            <person name="Onufrak A."/>
            <person name="Murdoch R.W."/>
            <person name="Gazis R."/>
            <person name="Huff M."/>
            <person name="Staton M."/>
            <person name="Klingeman W."/>
            <person name="Hadziabdic D."/>
        </authorList>
    </citation>
    <scope>NUCLEOTIDE SEQUENCE</scope>
    <source>
        <strain evidence="8">1262</strain>
    </source>
</reference>
<dbReference type="OrthoDB" id="629492at2759"/>
<keyword evidence="4" id="KW-0833">Ubl conjugation pathway</keyword>
<evidence type="ECO:0000256" key="5">
    <source>
        <dbReference type="ARBA" id="ARBA00023110"/>
    </source>
</evidence>
<dbReference type="SMART" id="SM00028">
    <property type="entry name" value="TPR"/>
    <property type="match status" value="2"/>
</dbReference>
<accession>A0A9P4Z1E3</accession>
<dbReference type="EMBL" id="JAANYQ010000001">
    <property type="protein sequence ID" value="KAF4126921.1"/>
    <property type="molecule type" value="Genomic_DNA"/>
</dbReference>
<dbReference type="GO" id="GO:0000209">
    <property type="term" value="P:protein polyubiquitination"/>
    <property type="evidence" value="ECO:0007669"/>
    <property type="project" value="TreeGrafter"/>
</dbReference>
<evidence type="ECO:0000256" key="1">
    <source>
        <dbReference type="ARBA" id="ARBA00000900"/>
    </source>
</evidence>
<dbReference type="SUPFAM" id="SSF57850">
    <property type="entry name" value="RING/U-box"/>
    <property type="match status" value="1"/>
</dbReference>
<dbReference type="RefSeq" id="XP_035325573.1">
    <property type="nucleotide sequence ID" value="XM_035462643.1"/>
</dbReference>
<proteinExistence type="predicted"/>
<keyword evidence="6" id="KW-0175">Coiled coil</keyword>
<feature type="domain" description="U-box" evidence="7">
    <location>
        <begin position="214"/>
        <end position="251"/>
    </location>
</feature>
<sequence>MGDDKSKALKLKEEGNRHFSKKDYVAAESCYSQALVVDPSLTSLYTNRAMCRFNQGNYEGAVTDCDVCIGLDDRSIKAHYFKSKSLQALGADLDAACHHAQRAYEACRAVDDKSLDMTMAQLLRCRHERWQRREAARRREAQDLEREVLDLLAAQTRRDADEAESDLDRAAIADEGEQKARAMQAIFERARQDADRKRDVPDWLVDDISFNAAINNNAVDPVTREPLAKGELIPNVVLKQACEWFLENNGWAYDW</sequence>
<feature type="coiled-coil region" evidence="6">
    <location>
        <begin position="127"/>
        <end position="173"/>
    </location>
</feature>
<keyword evidence="2" id="KW-0808">Transferase</keyword>
<evidence type="ECO:0000256" key="3">
    <source>
        <dbReference type="ARBA" id="ARBA00022737"/>
    </source>
</evidence>
<dbReference type="GO" id="GO:0051087">
    <property type="term" value="F:protein-folding chaperone binding"/>
    <property type="evidence" value="ECO:0007669"/>
    <property type="project" value="TreeGrafter"/>
</dbReference>
<evidence type="ECO:0000256" key="2">
    <source>
        <dbReference type="ARBA" id="ARBA00022679"/>
    </source>
</evidence>
<dbReference type="InterPro" id="IPR003613">
    <property type="entry name" value="Ubox_domain"/>
</dbReference>
<evidence type="ECO:0000256" key="6">
    <source>
        <dbReference type="SAM" id="Coils"/>
    </source>
</evidence>
<dbReference type="InterPro" id="IPR013083">
    <property type="entry name" value="Znf_RING/FYVE/PHD"/>
</dbReference>
<dbReference type="GO" id="GO:0005737">
    <property type="term" value="C:cytoplasm"/>
    <property type="evidence" value="ECO:0007669"/>
    <property type="project" value="TreeGrafter"/>
</dbReference>
<evidence type="ECO:0000313" key="9">
    <source>
        <dbReference type="Proteomes" id="UP000749293"/>
    </source>
</evidence>
<dbReference type="GO" id="GO:0043161">
    <property type="term" value="P:proteasome-mediated ubiquitin-dependent protein catabolic process"/>
    <property type="evidence" value="ECO:0007669"/>
    <property type="project" value="TreeGrafter"/>
</dbReference>
<dbReference type="Pfam" id="PF04564">
    <property type="entry name" value="U-box"/>
    <property type="match status" value="1"/>
</dbReference>
<dbReference type="PANTHER" id="PTHR46803:SF2">
    <property type="entry name" value="E3 UBIQUITIN-PROTEIN LIGASE CHIP"/>
    <property type="match status" value="1"/>
</dbReference>
<keyword evidence="5" id="KW-0413">Isomerase</keyword>
<dbReference type="GO" id="GO:0003755">
    <property type="term" value="F:peptidyl-prolyl cis-trans isomerase activity"/>
    <property type="evidence" value="ECO:0007669"/>
    <property type="project" value="UniProtKB-KW"/>
</dbReference>
<dbReference type="GO" id="GO:0045862">
    <property type="term" value="P:positive regulation of proteolysis"/>
    <property type="evidence" value="ECO:0007669"/>
    <property type="project" value="TreeGrafter"/>
</dbReference>
<keyword evidence="5" id="KW-0697">Rotamase</keyword>
<comment type="catalytic activity">
    <reaction evidence="1">
        <text>S-ubiquitinyl-[E2 ubiquitin-conjugating enzyme]-L-cysteine + [acceptor protein]-L-lysine = [E2 ubiquitin-conjugating enzyme]-L-cysteine + N(6)-ubiquitinyl-[acceptor protein]-L-lysine.</text>
        <dbReference type="EC" id="2.3.2.27"/>
    </reaction>
</comment>
<dbReference type="Gene3D" id="3.30.40.10">
    <property type="entry name" value="Zinc/RING finger domain, C3HC4 (zinc finger)"/>
    <property type="match status" value="1"/>
</dbReference>
<dbReference type="InterPro" id="IPR011990">
    <property type="entry name" value="TPR-like_helical_dom_sf"/>
</dbReference>